<protein>
    <submittedName>
        <fullName evidence="1">Unnamed protein product</fullName>
    </submittedName>
</protein>
<evidence type="ECO:0000313" key="2">
    <source>
        <dbReference type="Proteomes" id="UP001165064"/>
    </source>
</evidence>
<dbReference type="EMBL" id="BSXS01008876">
    <property type="protein sequence ID" value="GME93949.1"/>
    <property type="molecule type" value="Genomic_DNA"/>
</dbReference>
<keyword evidence="2" id="KW-1185">Reference proteome</keyword>
<accession>A0ACB5TSH0</accession>
<gene>
    <name evidence="1" type="ORF">Amon02_000945100</name>
</gene>
<evidence type="ECO:0000313" key="1">
    <source>
        <dbReference type="EMBL" id="GME93949.1"/>
    </source>
</evidence>
<sequence length="211" mass="22252">MSDGDSNVTIATGSARALLDTGTSYTEFPTDVLSAILDQIGASVSEDDSGYSTYTAKCSSLRDRTFTFDFMGYELTVPVSGFIVDKSGSKCTLGFDISDTDTDYTFGDSFLSNVYFVADLDDNEIAIGLADTESTSEDLEAITDSVPSATPAPEYSSSQSVTGLELETGLSSGYDHRAKVKSSGAVANVKPSLANYLICFVVFVASLGLLI</sequence>
<name>A0ACB5TSH0_AMBMO</name>
<organism evidence="1 2">
    <name type="scientific">Ambrosiozyma monospora</name>
    <name type="common">Yeast</name>
    <name type="synonym">Endomycopsis monosporus</name>
    <dbReference type="NCBI Taxonomy" id="43982"/>
    <lineage>
        <taxon>Eukaryota</taxon>
        <taxon>Fungi</taxon>
        <taxon>Dikarya</taxon>
        <taxon>Ascomycota</taxon>
        <taxon>Saccharomycotina</taxon>
        <taxon>Pichiomycetes</taxon>
        <taxon>Pichiales</taxon>
        <taxon>Pichiaceae</taxon>
        <taxon>Ambrosiozyma</taxon>
    </lineage>
</organism>
<reference evidence="1" key="1">
    <citation type="submission" date="2023-04" db="EMBL/GenBank/DDBJ databases">
        <title>Ambrosiozyma monospora NBRC 10751.</title>
        <authorList>
            <person name="Ichikawa N."/>
            <person name="Sato H."/>
            <person name="Tonouchi N."/>
        </authorList>
    </citation>
    <scope>NUCLEOTIDE SEQUENCE</scope>
    <source>
        <strain evidence="1">NBRC 10751</strain>
    </source>
</reference>
<proteinExistence type="predicted"/>
<dbReference type="Proteomes" id="UP001165064">
    <property type="component" value="Unassembled WGS sequence"/>
</dbReference>
<comment type="caution">
    <text evidence="1">The sequence shown here is derived from an EMBL/GenBank/DDBJ whole genome shotgun (WGS) entry which is preliminary data.</text>
</comment>